<protein>
    <submittedName>
        <fullName evidence="8">Transmembrane secretion effector</fullName>
    </submittedName>
</protein>
<feature type="domain" description="Major facilitator superfamily (MFS) profile" evidence="7">
    <location>
        <begin position="223"/>
        <end position="408"/>
    </location>
</feature>
<keyword evidence="3 6" id="KW-0812">Transmembrane</keyword>
<evidence type="ECO:0000256" key="5">
    <source>
        <dbReference type="ARBA" id="ARBA00023136"/>
    </source>
</evidence>
<feature type="transmembrane region" description="Helical" evidence="6">
    <location>
        <begin position="380"/>
        <end position="400"/>
    </location>
</feature>
<gene>
    <name evidence="8" type="ORF">EI42_00463</name>
</gene>
<dbReference type="AlphaFoldDB" id="A0A326UQD3"/>
<keyword evidence="4 6" id="KW-1133">Transmembrane helix</keyword>
<keyword evidence="2" id="KW-1003">Cell membrane</keyword>
<dbReference type="RefSeq" id="WP_170142294.1">
    <property type="nucleotide sequence ID" value="NZ_BIFX01000001.1"/>
</dbReference>
<reference evidence="8 9" key="1">
    <citation type="submission" date="2018-06" db="EMBL/GenBank/DDBJ databases">
        <title>Genomic Encyclopedia of Archaeal and Bacterial Type Strains, Phase II (KMG-II): from individual species to whole genera.</title>
        <authorList>
            <person name="Goeker M."/>
        </authorList>
    </citation>
    <scope>NUCLEOTIDE SEQUENCE [LARGE SCALE GENOMIC DNA]</scope>
    <source>
        <strain evidence="8 9">ATCC BAA-1881</strain>
    </source>
</reference>
<evidence type="ECO:0000259" key="7">
    <source>
        <dbReference type="PROSITE" id="PS50850"/>
    </source>
</evidence>
<comment type="subcellular location">
    <subcellularLocation>
        <location evidence="1">Cell membrane</location>
        <topology evidence="1">Multi-pass membrane protein</topology>
    </subcellularLocation>
</comment>
<dbReference type="SUPFAM" id="SSF103473">
    <property type="entry name" value="MFS general substrate transporter"/>
    <property type="match status" value="1"/>
</dbReference>
<organism evidence="8 9">
    <name type="scientific">Thermosporothrix hazakensis</name>
    <dbReference type="NCBI Taxonomy" id="644383"/>
    <lineage>
        <taxon>Bacteria</taxon>
        <taxon>Bacillati</taxon>
        <taxon>Chloroflexota</taxon>
        <taxon>Ktedonobacteria</taxon>
        <taxon>Ktedonobacterales</taxon>
        <taxon>Thermosporotrichaceae</taxon>
        <taxon>Thermosporothrix</taxon>
    </lineage>
</organism>
<comment type="caution">
    <text evidence="8">The sequence shown here is derived from an EMBL/GenBank/DDBJ whole genome shotgun (WGS) entry which is preliminary data.</text>
</comment>
<evidence type="ECO:0000313" key="8">
    <source>
        <dbReference type="EMBL" id="PZW36289.1"/>
    </source>
</evidence>
<feature type="transmembrane region" description="Helical" evidence="6">
    <location>
        <begin position="226"/>
        <end position="249"/>
    </location>
</feature>
<dbReference type="GO" id="GO:0022857">
    <property type="term" value="F:transmembrane transporter activity"/>
    <property type="evidence" value="ECO:0007669"/>
    <property type="project" value="InterPro"/>
</dbReference>
<evidence type="ECO:0000256" key="1">
    <source>
        <dbReference type="ARBA" id="ARBA00004651"/>
    </source>
</evidence>
<dbReference type="PANTHER" id="PTHR23513:SF6">
    <property type="entry name" value="MAJOR FACILITATOR SUPERFAMILY ASSOCIATED DOMAIN-CONTAINING PROTEIN"/>
    <property type="match status" value="1"/>
</dbReference>
<dbReference type="Gene3D" id="1.20.1250.20">
    <property type="entry name" value="MFS general substrate transporter like domains"/>
    <property type="match status" value="1"/>
</dbReference>
<evidence type="ECO:0000256" key="4">
    <source>
        <dbReference type="ARBA" id="ARBA00022989"/>
    </source>
</evidence>
<proteinExistence type="predicted"/>
<dbReference type="Pfam" id="PF07690">
    <property type="entry name" value="MFS_1"/>
    <property type="match status" value="1"/>
</dbReference>
<keyword evidence="5 6" id="KW-0472">Membrane</keyword>
<evidence type="ECO:0000256" key="2">
    <source>
        <dbReference type="ARBA" id="ARBA00022475"/>
    </source>
</evidence>
<dbReference type="InterPro" id="IPR011701">
    <property type="entry name" value="MFS"/>
</dbReference>
<feature type="transmembrane region" description="Helical" evidence="6">
    <location>
        <begin position="175"/>
        <end position="195"/>
    </location>
</feature>
<dbReference type="EMBL" id="QKUF01000001">
    <property type="protein sequence ID" value="PZW36289.1"/>
    <property type="molecule type" value="Genomic_DNA"/>
</dbReference>
<dbReference type="CDD" id="cd06173">
    <property type="entry name" value="MFS_MefA_like"/>
    <property type="match status" value="1"/>
</dbReference>
<dbReference type="InterPro" id="IPR036259">
    <property type="entry name" value="MFS_trans_sf"/>
</dbReference>
<name>A0A326UQD3_THEHA</name>
<dbReference type="InterPro" id="IPR020846">
    <property type="entry name" value="MFS_dom"/>
</dbReference>
<feature type="transmembrane region" description="Helical" evidence="6">
    <location>
        <begin position="255"/>
        <end position="277"/>
    </location>
</feature>
<sequence>MKFPAFLRKGLLNRSFAWLWAGQTVSAFGSHITALSVALVAQFALHVQSFEYSILMSLEALPVLLFSSLAGVWADHVSRRSLLLWADAGRAALLFLVPLAAFSGWLRIELLYGVVLLVGVLNVLFAVAYQAFLPSLVSEEQLAEGNSKLALSDALAEILGPSLAGVLIQLLTAPFAMLFDACSYLVSAACILFGIRTEAKPEAREEGAGNAFAGWREIWRFPALRALACYVTLRSFCGSAFVLYIPFLIDELHVSSLALGIIISAGGAGALLGSILLSRLVARYRSVSLLLWGALIHTGVNLLNPLLPGSLALTSVLLFGIQLVGDASYAIYSASEITLRQRLVADEYRGRVNACLHLLENGIAPLGMVLAGGIARSVGVRPVLLISSLVALVLGGWLWFSPVRRVRL</sequence>
<evidence type="ECO:0000256" key="3">
    <source>
        <dbReference type="ARBA" id="ARBA00022692"/>
    </source>
</evidence>
<feature type="transmembrane region" description="Helical" evidence="6">
    <location>
        <begin position="20"/>
        <end position="45"/>
    </location>
</feature>
<feature type="transmembrane region" description="Helical" evidence="6">
    <location>
        <begin position="82"/>
        <end position="103"/>
    </location>
</feature>
<feature type="transmembrane region" description="Helical" evidence="6">
    <location>
        <begin position="110"/>
        <end position="132"/>
    </location>
</feature>
<keyword evidence="9" id="KW-1185">Reference proteome</keyword>
<feature type="transmembrane region" description="Helical" evidence="6">
    <location>
        <begin position="313"/>
        <end position="332"/>
    </location>
</feature>
<dbReference type="GO" id="GO:0005886">
    <property type="term" value="C:plasma membrane"/>
    <property type="evidence" value="ECO:0007669"/>
    <property type="project" value="UniProtKB-SubCell"/>
</dbReference>
<accession>A0A326UQD3</accession>
<evidence type="ECO:0000256" key="6">
    <source>
        <dbReference type="SAM" id="Phobius"/>
    </source>
</evidence>
<dbReference type="PANTHER" id="PTHR23513">
    <property type="entry name" value="INTEGRAL MEMBRANE EFFLUX PROTEIN-RELATED"/>
    <property type="match status" value="1"/>
</dbReference>
<evidence type="ECO:0000313" key="9">
    <source>
        <dbReference type="Proteomes" id="UP000248806"/>
    </source>
</evidence>
<dbReference type="Proteomes" id="UP000248806">
    <property type="component" value="Unassembled WGS sequence"/>
</dbReference>
<feature type="transmembrane region" description="Helical" evidence="6">
    <location>
        <begin position="52"/>
        <end position="70"/>
    </location>
</feature>
<dbReference type="PROSITE" id="PS50850">
    <property type="entry name" value="MFS"/>
    <property type="match status" value="1"/>
</dbReference>